<proteinExistence type="inferred from homology"/>
<sequence length="497" mass="53385">MRDDEYVRYDGLALAALIRKGEVSREEVFEAACQRIESHDPAINAVVRTRFAQARDELAQVDPVAPFAGVPFLTKDLALAIAGEPLCAGSAALRDWRAPLDSTLVSRYRRAGLVILGQTNTPELGLMGITEPHAFGATHNPWSLEHSPGGSSGGAAAAVAAGLVPLASAADGGGSIRIPASNCGLFGFKPSRGRLPQGPNYAELWDGAVSEGVLTRSVRDTAAALEAVNGMDRGAPLPLPLPHEGGWREALERPPATLRIGVSLRSPVGSGVHPEVRRGVENAALLLESLGHVVEWHDPPVDGERLAQCYLTMCLGQAAAQLAWISEQTGVVRHRLDIEPTTRALGRLGKALPVADYLLARQRWNDLARAMGEFHERYDMLLLPVLAGPPPHIGQLYPSAREQHLMRLLAIPGLSRLALRMGALERLSHEALSYMPFTQLANLTGQPAMSVPLHRTPQGLPIGVQLMAAMGDDKRLLSLAGQLEQAKPWQTMPNPLR</sequence>
<dbReference type="SUPFAM" id="SSF75304">
    <property type="entry name" value="Amidase signature (AS) enzymes"/>
    <property type="match status" value="1"/>
</dbReference>
<reference evidence="3 4" key="1">
    <citation type="submission" date="2016-10" db="EMBL/GenBank/DDBJ databases">
        <authorList>
            <person name="de Groot N.N."/>
        </authorList>
    </citation>
    <scope>NUCLEOTIDE SEQUENCE [LARGE SCALE GENOMIC DNA]</scope>
    <source>
        <strain evidence="3 4">DSM 14789</strain>
    </source>
</reference>
<dbReference type="PANTHER" id="PTHR11895:SF7">
    <property type="entry name" value="GLUTAMYL-TRNA(GLN) AMIDOTRANSFERASE SUBUNIT A, MITOCHONDRIAL"/>
    <property type="match status" value="1"/>
</dbReference>
<comment type="similarity">
    <text evidence="1">Belongs to the amidase family.</text>
</comment>
<evidence type="ECO:0000256" key="1">
    <source>
        <dbReference type="ARBA" id="ARBA00009199"/>
    </source>
</evidence>
<dbReference type="InterPro" id="IPR036928">
    <property type="entry name" value="AS_sf"/>
</dbReference>
<gene>
    <name evidence="3" type="ORF">SAMN05661010_03063</name>
</gene>
<evidence type="ECO:0000313" key="3">
    <source>
        <dbReference type="EMBL" id="SDM00228.1"/>
    </source>
</evidence>
<protein>
    <submittedName>
        <fullName evidence="3">Amidase</fullName>
    </submittedName>
</protein>
<keyword evidence="4" id="KW-1185">Reference proteome</keyword>
<dbReference type="OrthoDB" id="8872210at2"/>
<dbReference type="PROSITE" id="PS00571">
    <property type="entry name" value="AMIDASES"/>
    <property type="match status" value="1"/>
</dbReference>
<accession>A0A1G9PN22</accession>
<evidence type="ECO:0000313" key="4">
    <source>
        <dbReference type="Proteomes" id="UP000198654"/>
    </source>
</evidence>
<feature type="domain" description="Amidase" evidence="2">
    <location>
        <begin position="27"/>
        <end position="477"/>
    </location>
</feature>
<dbReference type="EMBL" id="FNGI01000010">
    <property type="protein sequence ID" value="SDM00228.1"/>
    <property type="molecule type" value="Genomic_DNA"/>
</dbReference>
<dbReference type="InterPro" id="IPR023631">
    <property type="entry name" value="Amidase_dom"/>
</dbReference>
<evidence type="ECO:0000259" key="2">
    <source>
        <dbReference type="Pfam" id="PF01425"/>
    </source>
</evidence>
<dbReference type="Proteomes" id="UP000198654">
    <property type="component" value="Unassembled WGS sequence"/>
</dbReference>
<dbReference type="InterPro" id="IPR000120">
    <property type="entry name" value="Amidase"/>
</dbReference>
<dbReference type="Pfam" id="PF01425">
    <property type="entry name" value="Amidase"/>
    <property type="match status" value="1"/>
</dbReference>
<dbReference type="AlphaFoldDB" id="A0A1G9PN22"/>
<organism evidence="3 4">
    <name type="scientific">Modicisalibacter muralis</name>
    <dbReference type="NCBI Taxonomy" id="119000"/>
    <lineage>
        <taxon>Bacteria</taxon>
        <taxon>Pseudomonadati</taxon>
        <taxon>Pseudomonadota</taxon>
        <taxon>Gammaproteobacteria</taxon>
        <taxon>Oceanospirillales</taxon>
        <taxon>Halomonadaceae</taxon>
        <taxon>Modicisalibacter</taxon>
    </lineage>
</organism>
<name>A0A1G9PN22_9GAMM</name>
<dbReference type="PANTHER" id="PTHR11895">
    <property type="entry name" value="TRANSAMIDASE"/>
    <property type="match status" value="1"/>
</dbReference>
<dbReference type="GO" id="GO:0003824">
    <property type="term" value="F:catalytic activity"/>
    <property type="evidence" value="ECO:0007669"/>
    <property type="project" value="InterPro"/>
</dbReference>
<dbReference type="InterPro" id="IPR020556">
    <property type="entry name" value="Amidase_CS"/>
</dbReference>
<dbReference type="Gene3D" id="3.90.1300.10">
    <property type="entry name" value="Amidase signature (AS) domain"/>
    <property type="match status" value="1"/>
</dbReference>
<dbReference type="RefSeq" id="WP_089730147.1">
    <property type="nucleotide sequence ID" value="NZ_FNGI01000010.1"/>
</dbReference>
<dbReference type="STRING" id="119000.SAMN05661010_03063"/>